<dbReference type="Proteomes" id="UP000244335">
    <property type="component" value="Unassembled WGS sequence"/>
</dbReference>
<dbReference type="RefSeq" id="WP_062440020.1">
    <property type="nucleotide sequence ID" value="NZ_QDFR01000001.1"/>
</dbReference>
<proteinExistence type="predicted"/>
<evidence type="ECO:0000313" key="3">
    <source>
        <dbReference type="Proteomes" id="UP000244335"/>
    </source>
</evidence>
<dbReference type="InterPro" id="IPR018687">
    <property type="entry name" value="DUF2177_membr"/>
</dbReference>
<keyword evidence="1" id="KW-1133">Transmembrane helix</keyword>
<dbReference type="Pfam" id="PF09945">
    <property type="entry name" value="DUF2177"/>
    <property type="match status" value="1"/>
</dbReference>
<protein>
    <submittedName>
        <fullName evidence="2">DUF2177 domain-containing protein</fullName>
    </submittedName>
</protein>
<feature type="transmembrane region" description="Helical" evidence="1">
    <location>
        <begin position="73"/>
        <end position="91"/>
    </location>
</feature>
<feature type="transmembrane region" description="Helical" evidence="1">
    <location>
        <begin position="5"/>
        <end position="25"/>
    </location>
</feature>
<keyword evidence="1" id="KW-0472">Membrane</keyword>
<gene>
    <name evidence="2" type="ORF">DC430_04275</name>
</gene>
<evidence type="ECO:0000256" key="1">
    <source>
        <dbReference type="SAM" id="Phobius"/>
    </source>
</evidence>
<comment type="caution">
    <text evidence="2">The sequence shown here is derived from an EMBL/GenBank/DDBJ whole genome shotgun (WGS) entry which is preliminary data.</text>
</comment>
<evidence type="ECO:0000313" key="2">
    <source>
        <dbReference type="EMBL" id="PVE56973.1"/>
    </source>
</evidence>
<reference evidence="2 3" key="1">
    <citation type="submission" date="2018-04" db="EMBL/GenBank/DDBJ databases">
        <authorList>
            <person name="Hagen T."/>
        </authorList>
    </citation>
    <scope>NUCLEOTIDE SEQUENCE [LARGE SCALE GENOMIC DNA]</scope>
    <source>
        <strain evidence="2 3">TPD7009</strain>
    </source>
</reference>
<accession>A0AA92C6N6</accession>
<organism evidence="2 3">
    <name type="scientific">Rhizobium rhizogenes</name>
    <name type="common">Agrobacterium rhizogenes</name>
    <dbReference type="NCBI Taxonomy" id="359"/>
    <lineage>
        <taxon>Bacteria</taxon>
        <taxon>Pseudomonadati</taxon>
        <taxon>Pseudomonadota</taxon>
        <taxon>Alphaproteobacteria</taxon>
        <taxon>Hyphomicrobiales</taxon>
        <taxon>Rhizobiaceae</taxon>
        <taxon>Rhizobium/Agrobacterium group</taxon>
        <taxon>Rhizobium</taxon>
    </lineage>
</organism>
<dbReference type="AlphaFoldDB" id="A0AA92C6N6"/>
<dbReference type="EMBL" id="QDFR01000001">
    <property type="protein sequence ID" value="PVE56973.1"/>
    <property type="molecule type" value="Genomic_DNA"/>
</dbReference>
<feature type="transmembrane region" description="Helical" evidence="1">
    <location>
        <begin position="111"/>
        <end position="130"/>
    </location>
</feature>
<name>A0AA92C6N6_RHIRH</name>
<feature type="transmembrane region" description="Helical" evidence="1">
    <location>
        <begin position="45"/>
        <end position="66"/>
    </location>
</feature>
<sequence>MKRFVIAYIATMVFFLAIDAVWLSTMADRLYRPLLGDLLAPQFRLVPAVLFYLIYCAALSFFAVLPGLDQRRLVVALRNGAFFGLAAYGTYDLTNQATLVTWPTTLTIADLIWGSVLSAATAFCSCWLTGKLNGRSAH</sequence>
<keyword evidence="1" id="KW-0812">Transmembrane</keyword>